<reference evidence="2" key="1">
    <citation type="journal article" date="2021" name="Nat. Commun.">
        <title>Genetic determinants of endophytism in the Arabidopsis root mycobiome.</title>
        <authorList>
            <person name="Mesny F."/>
            <person name="Miyauchi S."/>
            <person name="Thiergart T."/>
            <person name="Pickel B."/>
            <person name="Atanasova L."/>
            <person name="Karlsson M."/>
            <person name="Huettel B."/>
            <person name="Barry K.W."/>
            <person name="Haridas S."/>
            <person name="Chen C."/>
            <person name="Bauer D."/>
            <person name="Andreopoulos W."/>
            <person name="Pangilinan J."/>
            <person name="LaButti K."/>
            <person name="Riley R."/>
            <person name="Lipzen A."/>
            <person name="Clum A."/>
            <person name="Drula E."/>
            <person name="Henrissat B."/>
            <person name="Kohler A."/>
            <person name="Grigoriev I.V."/>
            <person name="Martin F.M."/>
            <person name="Hacquard S."/>
        </authorList>
    </citation>
    <scope>NUCLEOTIDE SEQUENCE</scope>
    <source>
        <strain evidence="2">MPI-CAGE-AT-0016</strain>
    </source>
</reference>
<dbReference type="EMBL" id="JAGPXD010000002">
    <property type="protein sequence ID" value="KAH7368823.1"/>
    <property type="molecule type" value="Genomic_DNA"/>
</dbReference>
<proteinExistence type="predicted"/>
<name>A0A8K0TNP6_9PEZI</name>
<accession>A0A8K0TNP6</accession>
<feature type="region of interest" description="Disordered" evidence="1">
    <location>
        <begin position="196"/>
        <end position="234"/>
    </location>
</feature>
<dbReference type="AlphaFoldDB" id="A0A8K0TNP6"/>
<keyword evidence="3" id="KW-1185">Reference proteome</keyword>
<dbReference type="OrthoDB" id="10543081at2759"/>
<sequence>MQPALTPNRDRGRLHTALPRHLCASIHRNSSTGDVFLIEVGPARGFRHARVVHGPRLATQTPSQSAASSTCTRYYDGPGCATPKDDRRCKAAINPWRHNQRQSSKLQTFAALQYTFSLLGSQPDVVLFHLFESNEPTSAAAPTALPTYSYYLSHLIFGWSDITFVIMMVRLAVYLALGVAISMEVVAWGEYEPDSPLTSSPGLDGSQAAKSWNDGFDDSGSSTSEDKDDAHMGRGRRVPRTKFIKLQVRGSKRTSDPSLAEPDWTCGADQPDIVPRDCVMASGMMFDSHKDLPDGKLAVEANTCHDFVYNDCLATVCNTRKSVQQVDVRATGMKAMNPLVTTCVVNKKRGQWQDGKGILVEVRMAAKLLSPRSQPRVV</sequence>
<organism evidence="2 3">
    <name type="scientific">Plectosphaerella cucumerina</name>
    <dbReference type="NCBI Taxonomy" id="40658"/>
    <lineage>
        <taxon>Eukaryota</taxon>
        <taxon>Fungi</taxon>
        <taxon>Dikarya</taxon>
        <taxon>Ascomycota</taxon>
        <taxon>Pezizomycotina</taxon>
        <taxon>Sordariomycetes</taxon>
        <taxon>Hypocreomycetidae</taxon>
        <taxon>Glomerellales</taxon>
        <taxon>Plectosphaerellaceae</taxon>
        <taxon>Plectosphaerella</taxon>
    </lineage>
</organism>
<gene>
    <name evidence="2" type="ORF">B0T11DRAFT_67572</name>
</gene>
<dbReference type="Proteomes" id="UP000813385">
    <property type="component" value="Unassembled WGS sequence"/>
</dbReference>
<evidence type="ECO:0000313" key="2">
    <source>
        <dbReference type="EMBL" id="KAH7368823.1"/>
    </source>
</evidence>
<evidence type="ECO:0000256" key="1">
    <source>
        <dbReference type="SAM" id="MobiDB-lite"/>
    </source>
</evidence>
<comment type="caution">
    <text evidence="2">The sequence shown here is derived from an EMBL/GenBank/DDBJ whole genome shotgun (WGS) entry which is preliminary data.</text>
</comment>
<evidence type="ECO:0000313" key="3">
    <source>
        <dbReference type="Proteomes" id="UP000813385"/>
    </source>
</evidence>
<protein>
    <submittedName>
        <fullName evidence="2">Uncharacterized protein</fullName>
    </submittedName>
</protein>